<dbReference type="Proteomes" id="UP001319200">
    <property type="component" value="Unassembled WGS sequence"/>
</dbReference>
<dbReference type="RefSeq" id="WP_254167465.1">
    <property type="nucleotide sequence ID" value="NZ_JAHESF010000026.1"/>
</dbReference>
<name>A0AAP2DN88_9BACT</name>
<evidence type="ECO:0000313" key="1">
    <source>
        <dbReference type="EMBL" id="MBT1699480.1"/>
    </source>
</evidence>
<dbReference type="AlphaFoldDB" id="A0AAP2DN88"/>
<evidence type="ECO:0000313" key="2">
    <source>
        <dbReference type="Proteomes" id="UP001319200"/>
    </source>
</evidence>
<sequence>MTEDFILNYIPQRMRALGYEKYHLRYRDMIVEANDSLSIAAYNEVFFIIGDPPGIVVASDYGLYDSIDPPVENVHQHRGEILVSNPGNDKRRIKFLQVIIVN</sequence>
<accession>A0AAP2DN88</accession>
<comment type="caution">
    <text evidence="1">The sequence shown here is derived from an EMBL/GenBank/DDBJ whole genome shotgun (WGS) entry which is preliminary data.</text>
</comment>
<gene>
    <name evidence="1" type="ORF">KK083_21460</name>
</gene>
<proteinExistence type="predicted"/>
<keyword evidence="2" id="KW-1185">Reference proteome</keyword>
<organism evidence="1 2">
    <name type="scientific">Chryseosolibacter histidini</name>
    <dbReference type="NCBI Taxonomy" id="2782349"/>
    <lineage>
        <taxon>Bacteria</taxon>
        <taxon>Pseudomonadati</taxon>
        <taxon>Bacteroidota</taxon>
        <taxon>Cytophagia</taxon>
        <taxon>Cytophagales</taxon>
        <taxon>Chryseotaleaceae</taxon>
        <taxon>Chryseosolibacter</taxon>
    </lineage>
</organism>
<dbReference type="EMBL" id="JAHESF010000026">
    <property type="protein sequence ID" value="MBT1699480.1"/>
    <property type="molecule type" value="Genomic_DNA"/>
</dbReference>
<reference evidence="1 2" key="1">
    <citation type="submission" date="2021-05" db="EMBL/GenBank/DDBJ databases">
        <title>A Polyphasic approach of four new species of the genus Ohtaekwangia: Ohtaekwangia histidinii sp. nov., Ohtaekwangia cretensis sp. nov., Ohtaekwangia indiensis sp. nov., Ohtaekwangia reichenbachii sp. nov. from diverse environment.</title>
        <authorList>
            <person name="Octaviana S."/>
        </authorList>
    </citation>
    <scope>NUCLEOTIDE SEQUENCE [LARGE SCALE GENOMIC DNA]</scope>
    <source>
        <strain evidence="1 2">PWU4</strain>
    </source>
</reference>
<protein>
    <submittedName>
        <fullName evidence="1">Uncharacterized protein</fullName>
    </submittedName>
</protein>